<accession>A0A4U2YUX8</accession>
<comment type="caution">
    <text evidence="3">The sequence shown here is derived from an EMBL/GenBank/DDBJ whole genome shotgun (WGS) entry which is preliminary data.</text>
</comment>
<reference evidence="3 4" key="1">
    <citation type="submission" date="2019-04" db="EMBL/GenBank/DDBJ databases">
        <authorList>
            <person name="Dong K."/>
        </authorList>
    </citation>
    <scope>NUCLEOTIDE SEQUENCE [LARGE SCALE GENOMIC DNA]</scope>
    <source>
        <strain evidence="4">dk3543</strain>
    </source>
</reference>
<name>A0A4U2YUX8_9ACTN</name>
<evidence type="ECO:0000313" key="4">
    <source>
        <dbReference type="Proteomes" id="UP000307808"/>
    </source>
</evidence>
<keyword evidence="4" id="KW-1185">Reference proteome</keyword>
<dbReference type="RefSeq" id="WP_137064365.1">
    <property type="nucleotide sequence ID" value="NZ_CP040748.1"/>
</dbReference>
<feature type="region of interest" description="Disordered" evidence="1">
    <location>
        <begin position="1"/>
        <end position="20"/>
    </location>
</feature>
<protein>
    <submittedName>
        <fullName evidence="3">Uncharacterized protein</fullName>
    </submittedName>
</protein>
<feature type="signal peptide" evidence="2">
    <location>
        <begin position="1"/>
        <end position="41"/>
    </location>
</feature>
<keyword evidence="2" id="KW-0732">Signal</keyword>
<dbReference type="OrthoDB" id="9916936at2"/>
<proteinExistence type="predicted"/>
<evidence type="ECO:0000256" key="1">
    <source>
        <dbReference type="SAM" id="MobiDB-lite"/>
    </source>
</evidence>
<gene>
    <name evidence="3" type="ORF">FC770_01590</name>
</gene>
<evidence type="ECO:0000256" key="2">
    <source>
        <dbReference type="SAM" id="SignalP"/>
    </source>
</evidence>
<dbReference type="Proteomes" id="UP000307808">
    <property type="component" value="Unassembled WGS sequence"/>
</dbReference>
<organism evidence="3 4">
    <name type="scientific">Nocardioides jishulii</name>
    <dbReference type="NCBI Taxonomy" id="2575440"/>
    <lineage>
        <taxon>Bacteria</taxon>
        <taxon>Bacillati</taxon>
        <taxon>Actinomycetota</taxon>
        <taxon>Actinomycetes</taxon>
        <taxon>Propionibacteriales</taxon>
        <taxon>Nocardioidaceae</taxon>
        <taxon>Nocardioides</taxon>
    </lineage>
</organism>
<dbReference type="EMBL" id="SZPY01000001">
    <property type="protein sequence ID" value="TKI63901.1"/>
    <property type="molecule type" value="Genomic_DNA"/>
</dbReference>
<sequence length="500" mass="54112">MPTTLSGSAHPRPIAHRRPRAATGVAAVALALLVPLAPASADDSFDRSSRPGWKDTVPPVAQLQEQRDAVRIEDPRATALPKVKGWSRPKAVVSAKNGFQSYDIARNGKGAGVVAWSEIGSKGVRPWFRRVTARGKWSKPVRLHGWSKQVGGGGVSGQVAVSMDRSGQAVIAWTAAKRVKKTWRTGVMVAKVTPRGKVSKRWITATAPTPSNVELHTSPNGHTVVWWNGSDPNAWGHPVHFVNWKGRKGWTRLPYTRDAAWTPDEGGDASVSTGGLVTATWVERGGTTLGGRLRAVTMNSKGARTQKVVATANNLIMNSSHTATDNGNITVSFMDSRYDSGWSETWYTVRRLNGVWGARTVTPKQSRRGNTWDIDGNNSGKVAMIGLGYSPEAKPEWVTVTAGIQAKPGAAWDVRGVHPRAGNYFSVFTPSVHMTANGNPVVSYRAGRNGVAWLKNGTWVRVGLNNNGTFKFASDSKSRVSLLSVSRHKGRTLTLHTKKF</sequence>
<feature type="chain" id="PRO_5020516370" evidence="2">
    <location>
        <begin position="42"/>
        <end position="500"/>
    </location>
</feature>
<dbReference type="AlphaFoldDB" id="A0A4U2YUX8"/>
<evidence type="ECO:0000313" key="3">
    <source>
        <dbReference type="EMBL" id="TKI63901.1"/>
    </source>
</evidence>